<comment type="pathway">
    <text evidence="4">Lipid metabolism.</text>
</comment>
<proteinExistence type="inferred from homology"/>
<evidence type="ECO:0000256" key="5">
    <source>
        <dbReference type="ARBA" id="ARBA00010185"/>
    </source>
</evidence>
<gene>
    <name evidence="20" type="primary">cdsA</name>
    <name evidence="20" type="ORF">SmB9_27150</name>
</gene>
<dbReference type="GO" id="GO:0016024">
    <property type="term" value="P:CDP-diacylglycerol biosynthetic process"/>
    <property type="evidence" value="ECO:0007669"/>
    <property type="project" value="TreeGrafter"/>
</dbReference>
<evidence type="ECO:0000256" key="6">
    <source>
        <dbReference type="ARBA" id="ARBA00012487"/>
    </source>
</evidence>
<evidence type="ECO:0000256" key="4">
    <source>
        <dbReference type="ARBA" id="ARBA00005189"/>
    </source>
</evidence>
<comment type="catalytic activity">
    <reaction evidence="1 18">
        <text>a 1,2-diacyl-sn-glycero-3-phosphate + CTP + H(+) = a CDP-1,2-diacyl-sn-glycerol + diphosphate</text>
        <dbReference type="Rhea" id="RHEA:16229"/>
        <dbReference type="ChEBI" id="CHEBI:15378"/>
        <dbReference type="ChEBI" id="CHEBI:33019"/>
        <dbReference type="ChEBI" id="CHEBI:37563"/>
        <dbReference type="ChEBI" id="CHEBI:58332"/>
        <dbReference type="ChEBI" id="CHEBI:58608"/>
        <dbReference type="EC" id="2.7.7.41"/>
    </reaction>
</comment>
<feature type="transmembrane region" description="Helical" evidence="19">
    <location>
        <begin position="200"/>
        <end position="218"/>
    </location>
</feature>
<evidence type="ECO:0000256" key="7">
    <source>
        <dbReference type="ARBA" id="ARBA00019373"/>
    </source>
</evidence>
<keyword evidence="8" id="KW-1003">Cell membrane</keyword>
<protein>
    <recommendedName>
        <fullName evidence="7 18">Phosphatidate cytidylyltransferase</fullName>
        <ecNumber evidence="6 18">2.7.7.41</ecNumber>
    </recommendedName>
</protein>
<organism evidence="20 21">
    <name type="scientific">Sphingosinicella microcystinivorans</name>
    <dbReference type="NCBI Taxonomy" id="335406"/>
    <lineage>
        <taxon>Bacteria</taxon>
        <taxon>Pseudomonadati</taxon>
        <taxon>Pseudomonadota</taxon>
        <taxon>Alphaproteobacteria</taxon>
        <taxon>Sphingomonadales</taxon>
        <taxon>Sphingosinicellaceae</taxon>
        <taxon>Sphingosinicella</taxon>
    </lineage>
</organism>
<dbReference type="GO" id="GO:0005886">
    <property type="term" value="C:plasma membrane"/>
    <property type="evidence" value="ECO:0007669"/>
    <property type="project" value="UniProtKB-SubCell"/>
</dbReference>
<evidence type="ECO:0000256" key="9">
    <source>
        <dbReference type="ARBA" id="ARBA00022516"/>
    </source>
</evidence>
<dbReference type="PANTHER" id="PTHR46382:SF1">
    <property type="entry name" value="PHOSPHATIDATE CYTIDYLYLTRANSFERASE"/>
    <property type="match status" value="1"/>
</dbReference>
<name>A0AAD1D801_SPHMI</name>
<evidence type="ECO:0000256" key="2">
    <source>
        <dbReference type="ARBA" id="ARBA00004651"/>
    </source>
</evidence>
<dbReference type="PANTHER" id="PTHR46382">
    <property type="entry name" value="PHOSPHATIDATE CYTIDYLYLTRANSFERASE"/>
    <property type="match status" value="1"/>
</dbReference>
<feature type="transmembrane region" description="Helical" evidence="19">
    <location>
        <begin position="21"/>
        <end position="54"/>
    </location>
</feature>
<reference evidence="20 21" key="1">
    <citation type="submission" date="2018-06" db="EMBL/GenBank/DDBJ databases">
        <title>Complete Genome Sequence of the Microcystin-Degrading Bacterium Sphingosinicella microcystinivorans Strain B-9.</title>
        <authorList>
            <person name="Jin H."/>
            <person name="Nishizawa T."/>
            <person name="Guo Y."/>
            <person name="Nishizawa A."/>
            <person name="Park H."/>
            <person name="Kato H."/>
            <person name="Tsuji K."/>
            <person name="Harada K."/>
        </authorList>
    </citation>
    <scope>NUCLEOTIDE SEQUENCE [LARGE SCALE GENOMIC DNA]</scope>
    <source>
        <strain evidence="20 21">B9</strain>
    </source>
</reference>
<dbReference type="AlphaFoldDB" id="A0AAD1D801"/>
<dbReference type="PROSITE" id="PS01315">
    <property type="entry name" value="CDS"/>
    <property type="match status" value="1"/>
</dbReference>
<feature type="transmembrane region" description="Helical" evidence="19">
    <location>
        <begin position="103"/>
        <end position="124"/>
    </location>
</feature>
<keyword evidence="15 19" id="KW-0472">Membrane</keyword>
<keyword evidence="17" id="KW-1208">Phospholipid metabolism</keyword>
<sequence>MAGSEPAMKPGSRYGDLLPRILVGIALIALALGAVWLGGIAFAVLAAVVILLIYGEWCTMHHVGRTVRLAGMFALAGAVLFTHLGYLGYALVLVGVTAAGLFFLARIAAWGLIYSAFPGIALVWLRAESLGAQLVIWTLAIVWATDIAAFFSGRTIGGPKIAPRISPSKTWAGLGGAMIAAALTAWLLSRQFGLGLEPAFAAALGAVLAVAAQVGDFFESHLKRRAGVKDSGSILPGHGGMMDRLDGVVPVSVLVAVAIGLTG</sequence>
<evidence type="ECO:0000256" key="13">
    <source>
        <dbReference type="ARBA" id="ARBA00022989"/>
    </source>
</evidence>
<keyword evidence="14" id="KW-0443">Lipid metabolism</keyword>
<evidence type="ECO:0000256" key="11">
    <source>
        <dbReference type="ARBA" id="ARBA00022692"/>
    </source>
</evidence>
<evidence type="ECO:0000313" key="21">
    <source>
        <dbReference type="Proteomes" id="UP000275727"/>
    </source>
</evidence>
<dbReference type="GO" id="GO:0004605">
    <property type="term" value="F:phosphatidate cytidylyltransferase activity"/>
    <property type="evidence" value="ECO:0007669"/>
    <property type="project" value="UniProtKB-EC"/>
</dbReference>
<comment type="pathway">
    <text evidence="3 18">Phospholipid metabolism; CDP-diacylglycerol biosynthesis; CDP-diacylglycerol from sn-glycerol 3-phosphate: step 3/3.</text>
</comment>
<evidence type="ECO:0000256" key="12">
    <source>
        <dbReference type="ARBA" id="ARBA00022695"/>
    </source>
</evidence>
<dbReference type="Proteomes" id="UP000275727">
    <property type="component" value="Chromosome"/>
</dbReference>
<accession>A0AAD1D801</accession>
<evidence type="ECO:0000256" key="8">
    <source>
        <dbReference type="ARBA" id="ARBA00022475"/>
    </source>
</evidence>
<evidence type="ECO:0000256" key="16">
    <source>
        <dbReference type="ARBA" id="ARBA00023209"/>
    </source>
</evidence>
<keyword evidence="16" id="KW-0594">Phospholipid biosynthesis</keyword>
<dbReference type="EC" id="2.7.7.41" evidence="6 18"/>
<evidence type="ECO:0000256" key="14">
    <source>
        <dbReference type="ARBA" id="ARBA00023098"/>
    </source>
</evidence>
<keyword evidence="9" id="KW-0444">Lipid biosynthesis</keyword>
<evidence type="ECO:0000256" key="1">
    <source>
        <dbReference type="ARBA" id="ARBA00001698"/>
    </source>
</evidence>
<evidence type="ECO:0000256" key="18">
    <source>
        <dbReference type="RuleBase" id="RU003938"/>
    </source>
</evidence>
<evidence type="ECO:0000256" key="17">
    <source>
        <dbReference type="ARBA" id="ARBA00023264"/>
    </source>
</evidence>
<evidence type="ECO:0000313" key="20">
    <source>
        <dbReference type="EMBL" id="BBE35057.1"/>
    </source>
</evidence>
<comment type="similarity">
    <text evidence="5 18">Belongs to the CDS family.</text>
</comment>
<keyword evidence="10 18" id="KW-0808">Transferase</keyword>
<evidence type="ECO:0000256" key="15">
    <source>
        <dbReference type="ARBA" id="ARBA00023136"/>
    </source>
</evidence>
<dbReference type="InterPro" id="IPR000374">
    <property type="entry name" value="PC_trans"/>
</dbReference>
<feature type="transmembrane region" description="Helical" evidence="19">
    <location>
        <begin position="171"/>
        <end position="188"/>
    </location>
</feature>
<evidence type="ECO:0000256" key="3">
    <source>
        <dbReference type="ARBA" id="ARBA00005119"/>
    </source>
</evidence>
<feature type="transmembrane region" description="Helical" evidence="19">
    <location>
        <begin position="74"/>
        <end position="96"/>
    </location>
</feature>
<dbReference type="Pfam" id="PF01148">
    <property type="entry name" value="CTP_transf_1"/>
    <property type="match status" value="1"/>
</dbReference>
<evidence type="ECO:0000256" key="10">
    <source>
        <dbReference type="ARBA" id="ARBA00022679"/>
    </source>
</evidence>
<keyword evidence="12 18" id="KW-0548">Nucleotidyltransferase</keyword>
<dbReference type="KEGG" id="smic:SmB9_27150"/>
<dbReference type="EMBL" id="AP018711">
    <property type="protein sequence ID" value="BBE35057.1"/>
    <property type="molecule type" value="Genomic_DNA"/>
</dbReference>
<comment type="subcellular location">
    <subcellularLocation>
        <location evidence="2">Cell membrane</location>
        <topology evidence="2">Multi-pass membrane protein</topology>
    </subcellularLocation>
</comment>
<keyword evidence="13 19" id="KW-1133">Transmembrane helix</keyword>
<keyword evidence="11 18" id="KW-0812">Transmembrane</keyword>
<evidence type="ECO:0000256" key="19">
    <source>
        <dbReference type="SAM" id="Phobius"/>
    </source>
</evidence>
<feature type="transmembrane region" description="Helical" evidence="19">
    <location>
        <begin position="130"/>
        <end position="151"/>
    </location>
</feature>